<keyword evidence="2" id="KW-0808">Transferase</keyword>
<evidence type="ECO:0000256" key="4">
    <source>
        <dbReference type="ARBA" id="ARBA00022777"/>
    </source>
</evidence>
<feature type="domain" description="Protein kinase" evidence="6">
    <location>
        <begin position="1"/>
        <end position="43"/>
    </location>
</feature>
<evidence type="ECO:0000313" key="8">
    <source>
        <dbReference type="Proteomes" id="UP000663881"/>
    </source>
</evidence>
<evidence type="ECO:0000256" key="2">
    <source>
        <dbReference type="ARBA" id="ARBA00022679"/>
    </source>
</evidence>
<dbReference type="InterPro" id="IPR011009">
    <property type="entry name" value="Kinase-like_dom_sf"/>
</dbReference>
<keyword evidence="5" id="KW-0067">ATP-binding</keyword>
<keyword evidence="3" id="KW-0547">Nucleotide-binding</keyword>
<organism evidence="7 8">
    <name type="scientific">Adineta steineri</name>
    <dbReference type="NCBI Taxonomy" id="433720"/>
    <lineage>
        <taxon>Eukaryota</taxon>
        <taxon>Metazoa</taxon>
        <taxon>Spiralia</taxon>
        <taxon>Gnathifera</taxon>
        <taxon>Rotifera</taxon>
        <taxon>Eurotatoria</taxon>
        <taxon>Bdelloidea</taxon>
        <taxon>Adinetida</taxon>
        <taxon>Adinetidae</taxon>
        <taxon>Adineta</taxon>
    </lineage>
</organism>
<protein>
    <recommendedName>
        <fullName evidence="6">Protein kinase domain-containing protein</fullName>
    </recommendedName>
</protein>
<dbReference type="SUPFAM" id="SSF56112">
    <property type="entry name" value="Protein kinase-like (PK-like)"/>
    <property type="match status" value="1"/>
</dbReference>
<dbReference type="PANTHER" id="PTHR24353:SF147">
    <property type="entry name" value="CGMP-DEPENDENT SERINE_THREONIN PROTEIN KINASE-RELATED"/>
    <property type="match status" value="1"/>
</dbReference>
<gene>
    <name evidence="7" type="ORF">OKA104_LOCUS48098</name>
</gene>
<keyword evidence="4" id="KW-0418">Kinase</keyword>
<dbReference type="GO" id="GO:0004674">
    <property type="term" value="F:protein serine/threonine kinase activity"/>
    <property type="evidence" value="ECO:0007669"/>
    <property type="project" value="UniProtKB-KW"/>
</dbReference>
<dbReference type="EMBL" id="CAJOAY010020210">
    <property type="protein sequence ID" value="CAF4337402.1"/>
    <property type="molecule type" value="Genomic_DNA"/>
</dbReference>
<comment type="caution">
    <text evidence="7">The sequence shown here is derived from an EMBL/GenBank/DDBJ whole genome shotgun (WGS) entry which is preliminary data.</text>
</comment>
<proteinExistence type="predicted"/>
<evidence type="ECO:0000259" key="6">
    <source>
        <dbReference type="PROSITE" id="PS50011"/>
    </source>
</evidence>
<reference evidence="7" key="1">
    <citation type="submission" date="2021-02" db="EMBL/GenBank/DDBJ databases">
        <authorList>
            <person name="Nowell W R."/>
        </authorList>
    </citation>
    <scope>NUCLEOTIDE SEQUENCE</scope>
</reference>
<evidence type="ECO:0000256" key="3">
    <source>
        <dbReference type="ARBA" id="ARBA00022741"/>
    </source>
</evidence>
<dbReference type="Gene3D" id="1.10.510.10">
    <property type="entry name" value="Transferase(Phosphotransferase) domain 1"/>
    <property type="match status" value="1"/>
</dbReference>
<keyword evidence="1" id="KW-0723">Serine/threonine-protein kinase</keyword>
<dbReference type="PROSITE" id="PS50011">
    <property type="entry name" value="PROTEIN_KINASE_DOM"/>
    <property type="match status" value="1"/>
</dbReference>
<sequence length="43" mass="4610">GGDAGHDFTVDWWSLGVLTFELLTGASPFTVDGDKNTQPEISK</sequence>
<dbReference type="GO" id="GO:0005524">
    <property type="term" value="F:ATP binding"/>
    <property type="evidence" value="ECO:0007669"/>
    <property type="project" value="UniProtKB-KW"/>
</dbReference>
<dbReference type="Proteomes" id="UP000663881">
    <property type="component" value="Unassembled WGS sequence"/>
</dbReference>
<evidence type="ECO:0000256" key="1">
    <source>
        <dbReference type="ARBA" id="ARBA00022527"/>
    </source>
</evidence>
<evidence type="ECO:0000313" key="7">
    <source>
        <dbReference type="EMBL" id="CAF4337402.1"/>
    </source>
</evidence>
<dbReference type="PANTHER" id="PTHR24353">
    <property type="entry name" value="CYCLIC NUCLEOTIDE-DEPENDENT PROTEIN KINASE"/>
    <property type="match status" value="1"/>
</dbReference>
<accession>A0A820K3F1</accession>
<dbReference type="AlphaFoldDB" id="A0A820K3F1"/>
<name>A0A820K3F1_9BILA</name>
<feature type="non-terminal residue" evidence="7">
    <location>
        <position position="1"/>
    </location>
</feature>
<dbReference type="InterPro" id="IPR000719">
    <property type="entry name" value="Prot_kinase_dom"/>
</dbReference>
<evidence type="ECO:0000256" key="5">
    <source>
        <dbReference type="ARBA" id="ARBA00022840"/>
    </source>
</evidence>